<protein>
    <submittedName>
        <fullName evidence="3">Uncharacterized protein</fullName>
    </submittedName>
</protein>
<evidence type="ECO:0000313" key="3">
    <source>
        <dbReference type="EMBL" id="CAI5452603.1"/>
    </source>
</evidence>
<evidence type="ECO:0000256" key="2">
    <source>
        <dbReference type="SAM" id="Phobius"/>
    </source>
</evidence>
<dbReference type="AlphaFoldDB" id="A0A9P1N678"/>
<accession>A0A9P1N678</accession>
<dbReference type="EMBL" id="CANHGI010000005">
    <property type="protein sequence ID" value="CAI5452603.1"/>
    <property type="molecule type" value="Genomic_DNA"/>
</dbReference>
<evidence type="ECO:0000313" key="4">
    <source>
        <dbReference type="Proteomes" id="UP001152747"/>
    </source>
</evidence>
<organism evidence="3 4">
    <name type="scientific">Caenorhabditis angaria</name>
    <dbReference type="NCBI Taxonomy" id="860376"/>
    <lineage>
        <taxon>Eukaryota</taxon>
        <taxon>Metazoa</taxon>
        <taxon>Ecdysozoa</taxon>
        <taxon>Nematoda</taxon>
        <taxon>Chromadorea</taxon>
        <taxon>Rhabditida</taxon>
        <taxon>Rhabditina</taxon>
        <taxon>Rhabditomorpha</taxon>
        <taxon>Rhabditoidea</taxon>
        <taxon>Rhabditidae</taxon>
        <taxon>Peloderinae</taxon>
        <taxon>Caenorhabditis</taxon>
    </lineage>
</organism>
<feature type="transmembrane region" description="Helical" evidence="2">
    <location>
        <begin position="47"/>
        <end position="68"/>
    </location>
</feature>
<gene>
    <name evidence="3" type="ORF">CAMP_LOCUS15240</name>
</gene>
<dbReference type="Proteomes" id="UP001152747">
    <property type="component" value="Unassembled WGS sequence"/>
</dbReference>
<name>A0A9P1N678_9PELO</name>
<keyword evidence="2" id="KW-0812">Transmembrane</keyword>
<keyword evidence="2" id="KW-0472">Membrane</keyword>
<dbReference type="OrthoDB" id="5847726at2759"/>
<feature type="compositionally biased region" description="Basic and acidic residues" evidence="1">
    <location>
        <begin position="8"/>
        <end position="20"/>
    </location>
</feature>
<feature type="transmembrane region" description="Helical" evidence="2">
    <location>
        <begin position="147"/>
        <end position="169"/>
    </location>
</feature>
<keyword evidence="4" id="KW-1185">Reference proteome</keyword>
<sequence length="201" mass="22793">MIFINTRPVDENAHCEDRRASKTTNHSGNGGGHGSNSMQENGGSEHVLRLSLILMIFYVLVSIFPAILFYPVSLLAMVVPILALFFALCSIRHLQHINTQWPVLFIAVIGILLKIAAIVLYITLFPIKDSRRRGIFNAKSENELHHYRTVFYVILTAIEFFIMMVGICLKSQLVALQKRENIQKRRSISRSLMGENDIRAP</sequence>
<comment type="caution">
    <text evidence="3">The sequence shown here is derived from an EMBL/GenBank/DDBJ whole genome shotgun (WGS) entry which is preliminary data.</text>
</comment>
<keyword evidence="2" id="KW-1133">Transmembrane helix</keyword>
<feature type="transmembrane region" description="Helical" evidence="2">
    <location>
        <begin position="103"/>
        <end position="127"/>
    </location>
</feature>
<proteinExistence type="predicted"/>
<feature type="transmembrane region" description="Helical" evidence="2">
    <location>
        <begin position="74"/>
        <end position="91"/>
    </location>
</feature>
<feature type="region of interest" description="Disordered" evidence="1">
    <location>
        <begin position="1"/>
        <end position="41"/>
    </location>
</feature>
<reference evidence="3" key="1">
    <citation type="submission" date="2022-11" db="EMBL/GenBank/DDBJ databases">
        <authorList>
            <person name="Kikuchi T."/>
        </authorList>
    </citation>
    <scope>NUCLEOTIDE SEQUENCE</scope>
    <source>
        <strain evidence="3">PS1010</strain>
    </source>
</reference>
<evidence type="ECO:0000256" key="1">
    <source>
        <dbReference type="SAM" id="MobiDB-lite"/>
    </source>
</evidence>